<feature type="compositionally biased region" description="Basic and acidic residues" evidence="1">
    <location>
        <begin position="14"/>
        <end position="25"/>
    </location>
</feature>
<accession>A0ABM8VKZ2</accession>
<dbReference type="RefSeq" id="WP_218100332.1">
    <property type="nucleotide sequence ID" value="NZ_CAJVCE010000011.1"/>
</dbReference>
<dbReference type="Proteomes" id="UP000730618">
    <property type="component" value="Unassembled WGS sequence"/>
</dbReference>
<reference evidence="3 4" key="1">
    <citation type="submission" date="2021-06" db="EMBL/GenBank/DDBJ databases">
        <authorList>
            <person name="Criscuolo A."/>
        </authorList>
    </citation>
    <scope>NUCLEOTIDE SEQUENCE [LARGE SCALE GENOMIC DNA]</scope>
    <source>
        <strain evidence="4">CIP 111802</strain>
    </source>
</reference>
<keyword evidence="2" id="KW-0812">Transmembrane</keyword>
<evidence type="ECO:0000256" key="1">
    <source>
        <dbReference type="SAM" id="MobiDB-lite"/>
    </source>
</evidence>
<gene>
    <name evidence="3" type="ORF">PAECIP111802_04043</name>
</gene>
<evidence type="ECO:0000256" key="2">
    <source>
        <dbReference type="SAM" id="Phobius"/>
    </source>
</evidence>
<evidence type="ECO:0000313" key="4">
    <source>
        <dbReference type="Proteomes" id="UP000730618"/>
    </source>
</evidence>
<keyword evidence="2" id="KW-1133">Transmembrane helix</keyword>
<name>A0ABM8VKZ2_9BACL</name>
<feature type="transmembrane region" description="Helical" evidence="2">
    <location>
        <begin position="32"/>
        <end position="54"/>
    </location>
</feature>
<evidence type="ECO:0008006" key="5">
    <source>
        <dbReference type="Google" id="ProtNLM"/>
    </source>
</evidence>
<proteinExistence type="predicted"/>
<keyword evidence="2" id="KW-0472">Membrane</keyword>
<dbReference type="EMBL" id="CAJVCE010000011">
    <property type="protein sequence ID" value="CAG7647702.1"/>
    <property type="molecule type" value="Genomic_DNA"/>
</dbReference>
<sequence>MAKPQQTNAVPENRPSRPDQGHQHDQNLSGTFVSVMILGAFLLVTWVGVFLLFLSRG</sequence>
<keyword evidence="4" id="KW-1185">Reference proteome</keyword>
<comment type="caution">
    <text evidence="3">The sequence shown here is derived from an EMBL/GenBank/DDBJ whole genome shotgun (WGS) entry which is preliminary data.</text>
</comment>
<dbReference type="Pfam" id="PF08113">
    <property type="entry name" value="CoxIIa"/>
    <property type="match status" value="1"/>
</dbReference>
<protein>
    <recommendedName>
        <fullName evidence="5">Cytochrome c oxidase subunit 2A</fullName>
    </recommendedName>
</protein>
<feature type="compositionally biased region" description="Polar residues" evidence="1">
    <location>
        <begin position="1"/>
        <end position="10"/>
    </location>
</feature>
<evidence type="ECO:0000313" key="3">
    <source>
        <dbReference type="EMBL" id="CAG7647702.1"/>
    </source>
</evidence>
<feature type="region of interest" description="Disordered" evidence="1">
    <location>
        <begin position="1"/>
        <end position="25"/>
    </location>
</feature>
<dbReference type="InterPro" id="IPR012538">
    <property type="entry name" value="Cyt_c_oxidase_su2a"/>
</dbReference>
<organism evidence="3 4">
    <name type="scientific">Paenibacillus allorhizosphaerae</name>
    <dbReference type="NCBI Taxonomy" id="2849866"/>
    <lineage>
        <taxon>Bacteria</taxon>
        <taxon>Bacillati</taxon>
        <taxon>Bacillota</taxon>
        <taxon>Bacilli</taxon>
        <taxon>Bacillales</taxon>
        <taxon>Paenibacillaceae</taxon>
        <taxon>Paenibacillus</taxon>
    </lineage>
</organism>